<reference evidence="1 2" key="1">
    <citation type="journal article" date="2016" name="Nat. Commun.">
        <title>Thousands of microbial genomes shed light on interconnected biogeochemical processes in an aquifer system.</title>
        <authorList>
            <person name="Anantharaman K."/>
            <person name="Brown C.T."/>
            <person name="Hug L.A."/>
            <person name="Sharon I."/>
            <person name="Castelle C.J."/>
            <person name="Probst A.J."/>
            <person name="Thomas B.C."/>
            <person name="Singh A."/>
            <person name="Wilkins M.J."/>
            <person name="Karaoz U."/>
            <person name="Brodie E.L."/>
            <person name="Williams K.H."/>
            <person name="Hubbard S.S."/>
            <person name="Banfield J.F."/>
        </authorList>
    </citation>
    <scope>NUCLEOTIDE SEQUENCE [LARGE SCALE GENOMIC DNA]</scope>
</reference>
<name>A0A1G1WGU6_9BACT</name>
<evidence type="ECO:0000313" key="2">
    <source>
        <dbReference type="Proteomes" id="UP000176389"/>
    </source>
</evidence>
<sequence length="363" mass="42008">MENTSGEEILVVGTLDRVLSAARDNPFEVMEKWPIAEIWSPIIRDLERRDVVSWHQDYVERLIRRLLESHDTEWWEKLLSWYVIHSKGEEAVASAEFAISLLEMNRYGLEADISRIICAKLRRADSAIYWAVPSRRRLFEKVFERFLDRRSGEYMSSDWSPVQRVIRRIVDERDVSFLDQVTAVLVKLQDELIPYEVKHEPDPFIQGEHTHFLQTACNILRDEQATQFPDLAAVFGSLIREQAGLLGSVVVRAHFPETIAMEVSGQLEVRLETEPTKEEEASKLVEALKNYYVRCYAAGFWDEKKRYSNWDLYSASIEGVFEGLSCSIALPVTTKGAKRFRLTLHQRGPGEELGRTYGYITVE</sequence>
<accession>A0A1G1WGU6</accession>
<organism evidence="1 2">
    <name type="scientific">Candidatus Woykebacteria bacterium RBG_16_43_9</name>
    <dbReference type="NCBI Taxonomy" id="1802596"/>
    <lineage>
        <taxon>Bacteria</taxon>
        <taxon>Candidatus Woykeibacteriota</taxon>
    </lineage>
</organism>
<protein>
    <submittedName>
        <fullName evidence="1">Uncharacterized protein</fullName>
    </submittedName>
</protein>
<comment type="caution">
    <text evidence="1">The sequence shown here is derived from an EMBL/GenBank/DDBJ whole genome shotgun (WGS) entry which is preliminary data.</text>
</comment>
<dbReference type="Proteomes" id="UP000176389">
    <property type="component" value="Unassembled WGS sequence"/>
</dbReference>
<proteinExistence type="predicted"/>
<gene>
    <name evidence="1" type="ORF">A2Z11_00525</name>
</gene>
<dbReference type="EMBL" id="MHCS01000016">
    <property type="protein sequence ID" value="OGY26660.1"/>
    <property type="molecule type" value="Genomic_DNA"/>
</dbReference>
<dbReference type="AlphaFoldDB" id="A0A1G1WGU6"/>
<evidence type="ECO:0000313" key="1">
    <source>
        <dbReference type="EMBL" id="OGY26660.1"/>
    </source>
</evidence>